<evidence type="ECO:0000256" key="1">
    <source>
        <dbReference type="ARBA" id="ARBA00022679"/>
    </source>
</evidence>
<evidence type="ECO:0000256" key="5">
    <source>
        <dbReference type="PROSITE-ProRule" id="PRU10141"/>
    </source>
</evidence>
<feature type="binding site" evidence="5">
    <location>
        <position position="72"/>
    </location>
    <ligand>
        <name>ATP</name>
        <dbReference type="ChEBI" id="CHEBI:30616"/>
    </ligand>
</feature>
<dbReference type="CDD" id="cd14014">
    <property type="entry name" value="STKc_PknB_like"/>
    <property type="match status" value="1"/>
</dbReference>
<evidence type="ECO:0000256" key="7">
    <source>
        <dbReference type="SAM" id="Phobius"/>
    </source>
</evidence>
<feature type="domain" description="Protein kinase" evidence="8">
    <location>
        <begin position="43"/>
        <end position="306"/>
    </location>
</feature>
<evidence type="ECO:0000313" key="9">
    <source>
        <dbReference type="EMBL" id="MDY3561839.1"/>
    </source>
</evidence>
<dbReference type="InterPro" id="IPR000719">
    <property type="entry name" value="Prot_kinase_dom"/>
</dbReference>
<dbReference type="EMBL" id="JAXBLV010000200">
    <property type="protein sequence ID" value="MDY3561839.1"/>
    <property type="molecule type" value="Genomic_DNA"/>
</dbReference>
<evidence type="ECO:0000256" key="4">
    <source>
        <dbReference type="ARBA" id="ARBA00022840"/>
    </source>
</evidence>
<keyword evidence="1" id="KW-0808">Transferase</keyword>
<dbReference type="Gene3D" id="1.10.510.10">
    <property type="entry name" value="Transferase(Phosphotransferase) domain 1"/>
    <property type="match status" value="1"/>
</dbReference>
<dbReference type="PROSITE" id="PS50011">
    <property type="entry name" value="PROTEIN_KINASE_DOM"/>
    <property type="match status" value="1"/>
</dbReference>
<keyword evidence="7" id="KW-1133">Transmembrane helix</keyword>
<organism evidence="9 10">
    <name type="scientific">Gemmata algarum</name>
    <dbReference type="NCBI Taxonomy" id="2975278"/>
    <lineage>
        <taxon>Bacteria</taxon>
        <taxon>Pseudomonadati</taxon>
        <taxon>Planctomycetota</taxon>
        <taxon>Planctomycetia</taxon>
        <taxon>Gemmatales</taxon>
        <taxon>Gemmataceae</taxon>
        <taxon>Gemmata</taxon>
    </lineage>
</organism>
<evidence type="ECO:0000256" key="2">
    <source>
        <dbReference type="ARBA" id="ARBA00022741"/>
    </source>
</evidence>
<dbReference type="Gene3D" id="3.30.200.20">
    <property type="entry name" value="Phosphorylase Kinase, domain 1"/>
    <property type="match status" value="1"/>
</dbReference>
<dbReference type="InterPro" id="IPR011009">
    <property type="entry name" value="Kinase-like_dom_sf"/>
</dbReference>
<dbReference type="GO" id="GO:0004674">
    <property type="term" value="F:protein serine/threonine kinase activity"/>
    <property type="evidence" value="ECO:0007669"/>
    <property type="project" value="UniProtKB-KW"/>
</dbReference>
<evidence type="ECO:0000313" key="10">
    <source>
        <dbReference type="Proteomes" id="UP001272242"/>
    </source>
</evidence>
<dbReference type="Proteomes" id="UP001272242">
    <property type="component" value="Unassembled WGS sequence"/>
</dbReference>
<dbReference type="PROSITE" id="PS00108">
    <property type="entry name" value="PROTEIN_KINASE_ST"/>
    <property type="match status" value="1"/>
</dbReference>
<keyword evidence="9" id="KW-0723">Serine/threonine-protein kinase</keyword>
<sequence>MLRMDGATSITLQGDLNRESTPQLNRYWTPNRTRSVPGQLGQYRLAEPLGRGGMGTVYRAEHVRLKKPVAVKVLDPRLVRDDRAVARFQREMEIVGGVEHSNLVRATDAGEADGVHFLVMELIDGVTFSGLLHARGPLPVPEACELVRQAALGLQGAHDHGLIHRDIKPSNLMLSAAGQVKVLDLGLARLRSAGPDELTRVGEVMGTAEYMAPEQWTQTHAVDIRADIYSLGCTLFALLTAEAPFPGSGPDSFLRLMCAHQQDPPPAITDRRPDAPPALCDLMLRMLAKNPDHRPATPGEVAAELAELAAGADLTALTTAGAVTAPNVTPVRPHRRPAHRRRWILAAVMLAAVAGGVGASLLRGPFTAAASRTDKPESDAPERDIPLGPNKWHNLLTRPPEKRLWQPLDVSSVRLDADKEVLTIVTQRPSLLRLGDANSRWYKVQVGFRPVLWNGGCGVYFGGQFDAEKKFVCQRIDLQHVRHGPGLEYALLWSRYMVNPVKPAKPAITIPSSMGFGTEHVSSPAVGEQLIELEVRTQPVSLQIRWNGNECKKLVNDYTFAQAIKMFSGGDHFAGEFGIFCSATMTVTTARYFIIE</sequence>
<feature type="transmembrane region" description="Helical" evidence="7">
    <location>
        <begin position="343"/>
        <end position="362"/>
    </location>
</feature>
<dbReference type="RefSeq" id="WP_320688186.1">
    <property type="nucleotide sequence ID" value="NZ_JAXBLV010000200.1"/>
</dbReference>
<keyword evidence="7" id="KW-0812">Transmembrane</keyword>
<comment type="caution">
    <text evidence="9">The sequence shown here is derived from an EMBL/GenBank/DDBJ whole genome shotgun (WGS) entry which is preliminary data.</text>
</comment>
<proteinExistence type="predicted"/>
<evidence type="ECO:0000256" key="6">
    <source>
        <dbReference type="SAM" id="MobiDB-lite"/>
    </source>
</evidence>
<keyword evidence="2 5" id="KW-0547">Nucleotide-binding</keyword>
<dbReference type="Pfam" id="PF00069">
    <property type="entry name" value="Pkinase"/>
    <property type="match status" value="1"/>
</dbReference>
<dbReference type="SMART" id="SM00220">
    <property type="entry name" value="S_TKc"/>
    <property type="match status" value="1"/>
</dbReference>
<dbReference type="InterPro" id="IPR017441">
    <property type="entry name" value="Protein_kinase_ATP_BS"/>
</dbReference>
<dbReference type="InterPro" id="IPR008271">
    <property type="entry name" value="Ser/Thr_kinase_AS"/>
</dbReference>
<dbReference type="PANTHER" id="PTHR43289">
    <property type="entry name" value="MITOGEN-ACTIVATED PROTEIN KINASE KINASE KINASE 20-RELATED"/>
    <property type="match status" value="1"/>
</dbReference>
<evidence type="ECO:0000259" key="8">
    <source>
        <dbReference type="PROSITE" id="PS50011"/>
    </source>
</evidence>
<dbReference type="PANTHER" id="PTHR43289:SF6">
    <property type="entry name" value="SERINE_THREONINE-PROTEIN KINASE NEKL-3"/>
    <property type="match status" value="1"/>
</dbReference>
<feature type="compositionally biased region" description="Basic and acidic residues" evidence="6">
    <location>
        <begin position="372"/>
        <end position="385"/>
    </location>
</feature>
<reference evidence="10" key="1">
    <citation type="journal article" date="2023" name="Mar. Drugs">
        <title>Gemmata algarum, a Novel Planctomycete Isolated from an Algal Mat, Displays Antimicrobial Activity.</title>
        <authorList>
            <person name="Kumar G."/>
            <person name="Kallscheuer N."/>
            <person name="Kashif M."/>
            <person name="Ahamad S."/>
            <person name="Jagadeeshwari U."/>
            <person name="Pannikurungottu S."/>
            <person name="Haufschild T."/>
            <person name="Kabuu M."/>
            <person name="Sasikala C."/>
            <person name="Jogler C."/>
            <person name="Ramana C."/>
        </authorList>
    </citation>
    <scope>NUCLEOTIDE SEQUENCE [LARGE SCALE GENOMIC DNA]</scope>
    <source>
        <strain evidence="10">JC673</strain>
    </source>
</reference>
<keyword evidence="3 9" id="KW-0418">Kinase</keyword>
<gene>
    <name evidence="9" type="ORF">R5W23_003267</name>
</gene>
<keyword evidence="7" id="KW-0472">Membrane</keyword>
<evidence type="ECO:0000256" key="3">
    <source>
        <dbReference type="ARBA" id="ARBA00022777"/>
    </source>
</evidence>
<keyword evidence="4 5" id="KW-0067">ATP-binding</keyword>
<accession>A0ABU5F7J0</accession>
<name>A0ABU5F7J0_9BACT</name>
<feature type="region of interest" description="Disordered" evidence="6">
    <location>
        <begin position="369"/>
        <end position="392"/>
    </location>
</feature>
<dbReference type="PROSITE" id="PS00107">
    <property type="entry name" value="PROTEIN_KINASE_ATP"/>
    <property type="match status" value="1"/>
</dbReference>
<dbReference type="SUPFAM" id="SSF56112">
    <property type="entry name" value="Protein kinase-like (PK-like)"/>
    <property type="match status" value="1"/>
</dbReference>
<protein>
    <submittedName>
        <fullName evidence="9">Serine/threonine protein kinase</fullName>
    </submittedName>
</protein>
<keyword evidence="10" id="KW-1185">Reference proteome</keyword>